<keyword evidence="3" id="KW-1185">Reference proteome</keyword>
<sequence>MPKQHNSQPLGRANPKTKKRNPYGGDLTPFPDQVYSKVSQRSSTSAAATVRIDPYEWVRRITARRSFTWARRIGALSDEIYLGTLPKAPRGVQMVVTVARRAWPDAQVYLTGRKRSAVPSRAAHDEDEQNIVAAVSLSLEDFRRCEIPRGREPGKHYDIVKFMMQAWVNALDEALLHKTRILLPLEIIPVSRVFKRLPALKKMEDSEKEGVDVVGQGYFELYPHLTKKDRLLFGEFLKTGDSGEWINYQETLWGKKPCPPWVLPTPLV</sequence>
<dbReference type="Proteomes" id="UP000307440">
    <property type="component" value="Unassembled WGS sequence"/>
</dbReference>
<gene>
    <name evidence="2" type="ORF">FA15DRAFT_757796</name>
</gene>
<name>A0A5C3KR31_COPMA</name>
<feature type="region of interest" description="Disordered" evidence="1">
    <location>
        <begin position="1"/>
        <end position="31"/>
    </location>
</feature>
<evidence type="ECO:0000313" key="2">
    <source>
        <dbReference type="EMBL" id="TFK22707.1"/>
    </source>
</evidence>
<proteinExistence type="predicted"/>
<evidence type="ECO:0000256" key="1">
    <source>
        <dbReference type="SAM" id="MobiDB-lite"/>
    </source>
</evidence>
<accession>A0A5C3KR31</accession>
<evidence type="ECO:0000313" key="3">
    <source>
        <dbReference type="Proteomes" id="UP000307440"/>
    </source>
</evidence>
<reference evidence="2 3" key="1">
    <citation type="journal article" date="2019" name="Nat. Ecol. Evol.">
        <title>Megaphylogeny resolves global patterns of mushroom evolution.</title>
        <authorList>
            <person name="Varga T."/>
            <person name="Krizsan K."/>
            <person name="Foldi C."/>
            <person name="Dima B."/>
            <person name="Sanchez-Garcia M."/>
            <person name="Sanchez-Ramirez S."/>
            <person name="Szollosi G.J."/>
            <person name="Szarkandi J.G."/>
            <person name="Papp V."/>
            <person name="Albert L."/>
            <person name="Andreopoulos W."/>
            <person name="Angelini C."/>
            <person name="Antonin V."/>
            <person name="Barry K.W."/>
            <person name="Bougher N.L."/>
            <person name="Buchanan P."/>
            <person name="Buyck B."/>
            <person name="Bense V."/>
            <person name="Catcheside P."/>
            <person name="Chovatia M."/>
            <person name="Cooper J."/>
            <person name="Damon W."/>
            <person name="Desjardin D."/>
            <person name="Finy P."/>
            <person name="Geml J."/>
            <person name="Haridas S."/>
            <person name="Hughes K."/>
            <person name="Justo A."/>
            <person name="Karasinski D."/>
            <person name="Kautmanova I."/>
            <person name="Kiss B."/>
            <person name="Kocsube S."/>
            <person name="Kotiranta H."/>
            <person name="LaButti K.M."/>
            <person name="Lechner B.E."/>
            <person name="Liimatainen K."/>
            <person name="Lipzen A."/>
            <person name="Lukacs Z."/>
            <person name="Mihaltcheva S."/>
            <person name="Morgado L.N."/>
            <person name="Niskanen T."/>
            <person name="Noordeloos M.E."/>
            <person name="Ohm R.A."/>
            <person name="Ortiz-Santana B."/>
            <person name="Ovrebo C."/>
            <person name="Racz N."/>
            <person name="Riley R."/>
            <person name="Savchenko A."/>
            <person name="Shiryaev A."/>
            <person name="Soop K."/>
            <person name="Spirin V."/>
            <person name="Szebenyi C."/>
            <person name="Tomsovsky M."/>
            <person name="Tulloss R.E."/>
            <person name="Uehling J."/>
            <person name="Grigoriev I.V."/>
            <person name="Vagvolgyi C."/>
            <person name="Papp T."/>
            <person name="Martin F.M."/>
            <person name="Miettinen O."/>
            <person name="Hibbett D.S."/>
            <person name="Nagy L.G."/>
        </authorList>
    </citation>
    <scope>NUCLEOTIDE SEQUENCE [LARGE SCALE GENOMIC DNA]</scope>
    <source>
        <strain evidence="2 3">CBS 121175</strain>
    </source>
</reference>
<organism evidence="2 3">
    <name type="scientific">Coprinopsis marcescibilis</name>
    <name type="common">Agaric fungus</name>
    <name type="synonym">Psathyrella marcescibilis</name>
    <dbReference type="NCBI Taxonomy" id="230819"/>
    <lineage>
        <taxon>Eukaryota</taxon>
        <taxon>Fungi</taxon>
        <taxon>Dikarya</taxon>
        <taxon>Basidiomycota</taxon>
        <taxon>Agaricomycotina</taxon>
        <taxon>Agaricomycetes</taxon>
        <taxon>Agaricomycetidae</taxon>
        <taxon>Agaricales</taxon>
        <taxon>Agaricineae</taxon>
        <taxon>Psathyrellaceae</taxon>
        <taxon>Coprinopsis</taxon>
    </lineage>
</organism>
<dbReference type="AlphaFoldDB" id="A0A5C3KR31"/>
<dbReference type="EMBL" id="ML210234">
    <property type="protein sequence ID" value="TFK22707.1"/>
    <property type="molecule type" value="Genomic_DNA"/>
</dbReference>
<protein>
    <submittedName>
        <fullName evidence="2">Uncharacterized protein</fullName>
    </submittedName>
</protein>